<name>A0A839RZH1_9PSEU</name>
<feature type="region of interest" description="Disordered" evidence="1">
    <location>
        <begin position="1"/>
        <end position="61"/>
    </location>
</feature>
<dbReference type="Proteomes" id="UP000550714">
    <property type="component" value="Unassembled WGS sequence"/>
</dbReference>
<dbReference type="AlphaFoldDB" id="A0A839RZH1"/>
<accession>A0A839RZH1</accession>
<organism evidence="2 3">
    <name type="scientific">Prauserella isguenensis</name>
    <dbReference type="NCBI Taxonomy" id="1470180"/>
    <lineage>
        <taxon>Bacteria</taxon>
        <taxon>Bacillati</taxon>
        <taxon>Actinomycetota</taxon>
        <taxon>Actinomycetes</taxon>
        <taxon>Pseudonocardiales</taxon>
        <taxon>Pseudonocardiaceae</taxon>
        <taxon>Prauserella</taxon>
    </lineage>
</organism>
<feature type="compositionally biased region" description="Low complexity" evidence="1">
    <location>
        <begin position="1"/>
        <end position="42"/>
    </location>
</feature>
<feature type="region of interest" description="Disordered" evidence="1">
    <location>
        <begin position="78"/>
        <end position="97"/>
    </location>
</feature>
<reference evidence="2 3" key="1">
    <citation type="submission" date="2020-08" db="EMBL/GenBank/DDBJ databases">
        <title>Genomic Encyclopedia of Type Strains, Phase III (KMG-III): the genomes of soil and plant-associated and newly described type strains.</title>
        <authorList>
            <person name="Whitman W."/>
        </authorList>
    </citation>
    <scope>NUCLEOTIDE SEQUENCE [LARGE SCALE GENOMIC DNA]</scope>
    <source>
        <strain evidence="2 3">CECT 8577</strain>
    </source>
</reference>
<proteinExistence type="predicted"/>
<gene>
    <name evidence="2" type="ORF">FHS23_001215</name>
</gene>
<evidence type="ECO:0000313" key="3">
    <source>
        <dbReference type="Proteomes" id="UP000550714"/>
    </source>
</evidence>
<comment type="caution">
    <text evidence="2">The sequence shown here is derived from an EMBL/GenBank/DDBJ whole genome shotgun (WGS) entry which is preliminary data.</text>
</comment>
<evidence type="ECO:0000313" key="2">
    <source>
        <dbReference type="EMBL" id="MBB3050220.1"/>
    </source>
</evidence>
<evidence type="ECO:0000256" key="1">
    <source>
        <dbReference type="SAM" id="MobiDB-lite"/>
    </source>
</evidence>
<dbReference type="EMBL" id="JACHWU010000001">
    <property type="protein sequence ID" value="MBB3050220.1"/>
    <property type="molecule type" value="Genomic_DNA"/>
</dbReference>
<protein>
    <submittedName>
        <fullName evidence="2">Uncharacterized protein</fullName>
    </submittedName>
</protein>
<dbReference type="RefSeq" id="WP_343053674.1">
    <property type="nucleotide sequence ID" value="NZ_JACHWU010000001.1"/>
</dbReference>
<keyword evidence="3" id="KW-1185">Reference proteome</keyword>
<sequence>MSTRTPDTLQTAADDATAGADQHAAPEAAAEAVATGAGESAATDTVHDGAASAAAEPAAQADAVDVEGVSVDVEVADDDADVAADGPGGLDGAAREPRPVPVDFPVYGLHPRIPGPRWVDFFEGGSGGPAAPDADAGVVAELGEAGQSPWALWLGQRLADTERGLRIGSMPRLRYERAMCPSGGDPLAEVAFGAAFGLVNLTLPDSSVPRPDGLIESLLAHAEQHARRYEKWKRVTWRVDGMSVRARIWEFAGGWTGFTGDLDDSYVAVIGIGVAAEGLSLARVTDPKAYGVDFSVPISLADLGKHRATRPEAWLPPPRRDAFHAEQLALLPEDRTTAQ</sequence>
<feature type="compositionally biased region" description="Low complexity" evidence="1">
    <location>
        <begin position="50"/>
        <end position="61"/>
    </location>
</feature>